<evidence type="ECO:0000256" key="1">
    <source>
        <dbReference type="ARBA" id="ARBA00022729"/>
    </source>
</evidence>
<dbReference type="Pfam" id="PF18962">
    <property type="entry name" value="Por_Secre_tail"/>
    <property type="match status" value="1"/>
</dbReference>
<evidence type="ECO:0000313" key="5">
    <source>
        <dbReference type="Proteomes" id="UP000535020"/>
    </source>
</evidence>
<proteinExistence type="predicted"/>
<dbReference type="RefSeq" id="WP_176007275.1">
    <property type="nucleotide sequence ID" value="NZ_JABWMI010000020.1"/>
</dbReference>
<keyword evidence="5" id="KW-1185">Reference proteome</keyword>
<feature type="signal peptide" evidence="2">
    <location>
        <begin position="1"/>
        <end position="17"/>
    </location>
</feature>
<organism evidence="4 5">
    <name type="scientific">Flavobacterium agri</name>
    <dbReference type="NCBI Taxonomy" id="2743471"/>
    <lineage>
        <taxon>Bacteria</taxon>
        <taxon>Pseudomonadati</taxon>
        <taxon>Bacteroidota</taxon>
        <taxon>Flavobacteriia</taxon>
        <taxon>Flavobacteriales</taxon>
        <taxon>Flavobacteriaceae</taxon>
        <taxon>Flavobacterium</taxon>
    </lineage>
</organism>
<protein>
    <submittedName>
        <fullName evidence="4">T9SS type A sorting domain-containing protein</fullName>
    </submittedName>
</protein>
<evidence type="ECO:0000313" key="4">
    <source>
        <dbReference type="EMBL" id="NYA72472.1"/>
    </source>
</evidence>
<dbReference type="InterPro" id="IPR026444">
    <property type="entry name" value="Secre_tail"/>
</dbReference>
<comment type="caution">
    <text evidence="4">The sequence shown here is derived from an EMBL/GenBank/DDBJ whole genome shotgun (WGS) entry which is preliminary data.</text>
</comment>
<dbReference type="NCBIfam" id="TIGR04183">
    <property type="entry name" value="Por_Secre_tail"/>
    <property type="match status" value="1"/>
</dbReference>
<keyword evidence="1 2" id="KW-0732">Signal</keyword>
<reference evidence="4 5" key="1">
    <citation type="submission" date="2020-07" db="EMBL/GenBank/DDBJ databases">
        <authorList>
            <person name="Sun Q."/>
        </authorList>
    </citation>
    <scope>NUCLEOTIDE SEQUENCE [LARGE SCALE GENOMIC DNA]</scope>
    <source>
        <strain evidence="4 5">MAH-1</strain>
    </source>
</reference>
<gene>
    <name evidence="4" type="ORF">HZF10_16190</name>
</gene>
<dbReference type="Proteomes" id="UP000535020">
    <property type="component" value="Unassembled WGS sequence"/>
</dbReference>
<feature type="domain" description="Secretion system C-terminal sorting" evidence="3">
    <location>
        <begin position="79"/>
        <end position="141"/>
    </location>
</feature>
<dbReference type="EMBL" id="JACBJI010000008">
    <property type="protein sequence ID" value="NYA72472.1"/>
    <property type="molecule type" value="Genomic_DNA"/>
</dbReference>
<accession>A0A7Y8Y4X2</accession>
<feature type="chain" id="PRO_5031341446" evidence="2">
    <location>
        <begin position="18"/>
        <end position="148"/>
    </location>
</feature>
<sequence length="148" mass="15673">MRKLTPILLLSMGCASAQSLVQTVNSGSLVTASSSVSVGEIVVVPVNPIQSQSGLIGILTQNGQLEVAEFSPAPKVVAYPNPTTAGISFKTDLNLIGEKVSVFDQSGKLVLQRLIGGENNLDLTSLSSGIYLIQFENKKFNAFKIVKH</sequence>
<name>A0A7Y8Y4X2_9FLAO</name>
<dbReference type="AlphaFoldDB" id="A0A7Y8Y4X2"/>
<evidence type="ECO:0000256" key="2">
    <source>
        <dbReference type="SAM" id="SignalP"/>
    </source>
</evidence>
<evidence type="ECO:0000259" key="3">
    <source>
        <dbReference type="Pfam" id="PF18962"/>
    </source>
</evidence>